<evidence type="ECO:0000256" key="3">
    <source>
        <dbReference type="ARBA" id="ARBA00012438"/>
    </source>
</evidence>
<evidence type="ECO:0000256" key="8">
    <source>
        <dbReference type="SAM" id="Phobius"/>
    </source>
</evidence>
<dbReference type="Gene3D" id="1.10.287.130">
    <property type="match status" value="1"/>
</dbReference>
<evidence type="ECO:0000256" key="5">
    <source>
        <dbReference type="ARBA" id="ARBA00022679"/>
    </source>
</evidence>
<reference evidence="11" key="2">
    <citation type="journal article" date="2023" name="Curr. Microbiol.">
        <title>Granulicatella seriolae sp. nov., a Novel Facultative Anaerobe Isolated from Yellowtail Marine Fish.</title>
        <authorList>
            <person name="Lee M."/>
            <person name="Choi Y.J."/>
            <person name="Farooq A."/>
            <person name="Jeong J.B."/>
            <person name="Jung M.Y."/>
        </authorList>
    </citation>
    <scope>NUCLEOTIDE SEQUENCE</scope>
    <source>
        <strain evidence="11">S8</strain>
    </source>
</reference>
<evidence type="ECO:0000256" key="6">
    <source>
        <dbReference type="ARBA" id="ARBA00022777"/>
    </source>
</evidence>
<dbReference type="EMBL" id="JANHNZ010000003">
    <property type="protein sequence ID" value="MCQ9209873.1"/>
    <property type="molecule type" value="Genomic_DNA"/>
</dbReference>
<dbReference type="InterPro" id="IPR003660">
    <property type="entry name" value="HAMP_dom"/>
</dbReference>
<keyword evidence="6" id="KW-0418">Kinase</keyword>
<feature type="domain" description="Histidine kinase" evidence="9">
    <location>
        <begin position="238"/>
        <end position="463"/>
    </location>
</feature>
<name>A0ABT1WMZ3_9LACT</name>
<keyword evidence="4" id="KW-0597">Phosphoprotein</keyword>
<dbReference type="InterPro" id="IPR004358">
    <property type="entry name" value="Sig_transdc_His_kin-like_C"/>
</dbReference>
<keyword evidence="12" id="KW-1185">Reference proteome</keyword>
<dbReference type="EC" id="2.7.13.3" evidence="3"/>
<dbReference type="Pfam" id="PF00512">
    <property type="entry name" value="HisKA"/>
    <property type="match status" value="1"/>
</dbReference>
<proteinExistence type="predicted"/>
<feature type="transmembrane region" description="Helical" evidence="8">
    <location>
        <begin position="37"/>
        <end position="59"/>
    </location>
</feature>
<dbReference type="SMART" id="SM00387">
    <property type="entry name" value="HATPase_c"/>
    <property type="match status" value="1"/>
</dbReference>
<keyword evidence="11" id="KW-0547">Nucleotide-binding</keyword>
<comment type="subcellular location">
    <subcellularLocation>
        <location evidence="2">Membrane</location>
    </subcellularLocation>
</comment>
<dbReference type="PANTHER" id="PTHR42878">
    <property type="entry name" value="TWO-COMPONENT HISTIDINE KINASE"/>
    <property type="match status" value="1"/>
</dbReference>
<protein>
    <recommendedName>
        <fullName evidence="3">histidine kinase</fullName>
        <ecNumber evidence="3">2.7.13.3</ecNumber>
    </recommendedName>
</protein>
<dbReference type="SUPFAM" id="SSF55874">
    <property type="entry name" value="ATPase domain of HSP90 chaperone/DNA topoisomerase II/histidine kinase"/>
    <property type="match status" value="1"/>
</dbReference>
<dbReference type="RefSeq" id="WP_256944980.1">
    <property type="nucleotide sequence ID" value="NZ_JANHNZ010000003.1"/>
</dbReference>
<evidence type="ECO:0000313" key="12">
    <source>
        <dbReference type="Proteomes" id="UP001059480"/>
    </source>
</evidence>
<evidence type="ECO:0000259" key="10">
    <source>
        <dbReference type="PROSITE" id="PS50885"/>
    </source>
</evidence>
<dbReference type="SUPFAM" id="SSF47384">
    <property type="entry name" value="Homodimeric domain of signal transducing histidine kinase"/>
    <property type="match status" value="1"/>
</dbReference>
<dbReference type="InterPro" id="IPR036097">
    <property type="entry name" value="HisK_dim/P_sf"/>
</dbReference>
<dbReference type="CDD" id="cd00075">
    <property type="entry name" value="HATPase"/>
    <property type="match status" value="1"/>
</dbReference>
<keyword evidence="7" id="KW-0902">Two-component regulatory system</keyword>
<accession>A0ABT1WMZ3</accession>
<dbReference type="Gene3D" id="3.30.450.20">
    <property type="entry name" value="PAS domain"/>
    <property type="match status" value="1"/>
</dbReference>
<gene>
    <name evidence="11" type="ORF">NPA36_04845</name>
</gene>
<organism evidence="11 12">
    <name type="scientific">Granulicatella seriolae</name>
    <dbReference type="NCBI Taxonomy" id="2967226"/>
    <lineage>
        <taxon>Bacteria</taxon>
        <taxon>Bacillati</taxon>
        <taxon>Bacillota</taxon>
        <taxon>Bacilli</taxon>
        <taxon>Lactobacillales</taxon>
        <taxon>Carnobacteriaceae</taxon>
        <taxon>Granulicatella</taxon>
    </lineage>
</organism>
<reference evidence="11" key="1">
    <citation type="submission" date="2022-07" db="EMBL/GenBank/DDBJ databases">
        <authorList>
            <person name="Jung M.-Y."/>
            <person name="Lee M."/>
        </authorList>
    </citation>
    <scope>NUCLEOTIDE SEQUENCE</scope>
    <source>
        <strain evidence="11">S8</strain>
    </source>
</reference>
<reference evidence="11" key="3">
    <citation type="journal article" date="2023" name="Microbiol. Resour. Announc.">
        <title>Draft Genome Sequence of Granulicatella sp. Strain S8, Isolated from a Marine Fish, Seriola quinqueradiata.</title>
        <authorList>
            <person name="Lee M."/>
            <person name="Farooq A."/>
            <person name="Jeong J.B."/>
            <person name="Jung M.Y."/>
        </authorList>
    </citation>
    <scope>NUCLEOTIDE SEQUENCE</scope>
    <source>
        <strain evidence="11">S8</strain>
    </source>
</reference>
<dbReference type="Proteomes" id="UP001059480">
    <property type="component" value="Unassembled WGS sequence"/>
</dbReference>
<feature type="domain" description="HAMP" evidence="10">
    <location>
        <begin position="61"/>
        <end position="113"/>
    </location>
</feature>
<feature type="transmembrane region" description="Helical" evidence="8">
    <location>
        <begin position="12"/>
        <end position="31"/>
    </location>
</feature>
<evidence type="ECO:0000256" key="7">
    <source>
        <dbReference type="ARBA" id="ARBA00023012"/>
    </source>
</evidence>
<evidence type="ECO:0000256" key="2">
    <source>
        <dbReference type="ARBA" id="ARBA00004370"/>
    </source>
</evidence>
<comment type="catalytic activity">
    <reaction evidence="1">
        <text>ATP + protein L-histidine = ADP + protein N-phospho-L-histidine.</text>
        <dbReference type="EC" id="2.7.13.3"/>
    </reaction>
</comment>
<dbReference type="PRINTS" id="PR00344">
    <property type="entry name" value="BCTRLSENSOR"/>
</dbReference>
<dbReference type="Gene3D" id="3.30.565.10">
    <property type="entry name" value="Histidine kinase-like ATPase, C-terminal domain"/>
    <property type="match status" value="1"/>
</dbReference>
<evidence type="ECO:0000313" key="11">
    <source>
        <dbReference type="EMBL" id="MCQ9209873.1"/>
    </source>
</evidence>
<dbReference type="CDD" id="cd00082">
    <property type="entry name" value="HisKA"/>
    <property type="match status" value="1"/>
</dbReference>
<dbReference type="PROSITE" id="PS50109">
    <property type="entry name" value="HIS_KIN"/>
    <property type="match status" value="1"/>
</dbReference>
<comment type="caution">
    <text evidence="11">The sequence shown here is derived from an EMBL/GenBank/DDBJ whole genome shotgun (WGS) entry which is preliminary data.</text>
</comment>
<dbReference type="InterPro" id="IPR036890">
    <property type="entry name" value="HATPase_C_sf"/>
</dbReference>
<keyword evidence="8" id="KW-0472">Membrane</keyword>
<keyword evidence="8" id="KW-1133">Transmembrane helix</keyword>
<dbReference type="InterPro" id="IPR005467">
    <property type="entry name" value="His_kinase_dom"/>
</dbReference>
<keyword evidence="5" id="KW-0808">Transferase</keyword>
<dbReference type="CDD" id="cd06225">
    <property type="entry name" value="HAMP"/>
    <property type="match status" value="1"/>
</dbReference>
<evidence type="ECO:0000256" key="4">
    <source>
        <dbReference type="ARBA" id="ARBA00022553"/>
    </source>
</evidence>
<dbReference type="PANTHER" id="PTHR42878:SF3">
    <property type="entry name" value="HISTIDINE PROTEIN KINASE SAES"/>
    <property type="match status" value="1"/>
</dbReference>
<keyword evidence="11" id="KW-0067">ATP-binding</keyword>
<dbReference type="InterPro" id="IPR003594">
    <property type="entry name" value="HATPase_dom"/>
</dbReference>
<dbReference type="InterPro" id="IPR003661">
    <property type="entry name" value="HisK_dim/P_dom"/>
</dbReference>
<sequence length="484" mass="55601">MKKLDAIVFRIWIINVAVSVFSLFIIISAFYQTDTKGIYFIIPFILVMIVYYVAFYVVLNRWLTDPIKKMTDIAFRFSQNDFQHKVVFSSQNEFLELGLAMNKLGKSLQINRIGNHEKQEMLGHILENLPTAIAFISQDFSVLFQNSNGVDFLRLWGNQSLVDYQVNLPIELEKRITHIFQTQQTTFFKLQLEQKNFSVTMIPLFHEDQQKVRGIFLIANEITEQDRLEKLRTDFISNVSHDLRTPLVMVKGYSEAILDDVAATLEEKNEMARIINDEATEMAKLVNSLLELSKMQSGILSVKLKEVSTKEFFDHLVNRFKGILQHESFSITIDIAPKSDTIFIDEEKLHQALFNLIDNAIRYVTINGKPTKEITITVKNDFEIEHTSIVISDNGNGIREQDLPFIFERFYKSDKSRELDKSAGSGIGLSIVKSVIDQHKGTIDVHSVIGQGTQFFIKLPIVSYLSHEDDLFEKDAESSSFELL</sequence>
<evidence type="ECO:0000259" key="9">
    <source>
        <dbReference type="PROSITE" id="PS50109"/>
    </source>
</evidence>
<evidence type="ECO:0000256" key="1">
    <source>
        <dbReference type="ARBA" id="ARBA00000085"/>
    </source>
</evidence>
<dbReference type="GO" id="GO:0005524">
    <property type="term" value="F:ATP binding"/>
    <property type="evidence" value="ECO:0007669"/>
    <property type="project" value="UniProtKB-KW"/>
</dbReference>
<dbReference type="Gene3D" id="6.10.340.10">
    <property type="match status" value="1"/>
</dbReference>
<keyword evidence="8" id="KW-0812">Transmembrane</keyword>
<dbReference type="PROSITE" id="PS50885">
    <property type="entry name" value="HAMP"/>
    <property type="match status" value="1"/>
</dbReference>
<dbReference type="InterPro" id="IPR050351">
    <property type="entry name" value="BphY/WalK/GraS-like"/>
</dbReference>
<dbReference type="SMART" id="SM00388">
    <property type="entry name" value="HisKA"/>
    <property type="match status" value="1"/>
</dbReference>
<dbReference type="Pfam" id="PF02518">
    <property type="entry name" value="HATPase_c"/>
    <property type="match status" value="1"/>
</dbReference>